<dbReference type="InterPro" id="IPR006102">
    <property type="entry name" value="Ig-like_GH2"/>
</dbReference>
<dbReference type="PRINTS" id="PR00132">
    <property type="entry name" value="GLHYDRLASE2"/>
</dbReference>
<dbReference type="Pfam" id="PF16353">
    <property type="entry name" value="LacZ_4"/>
    <property type="match status" value="1"/>
</dbReference>
<dbReference type="InterPro" id="IPR023230">
    <property type="entry name" value="Glyco_hydro_2_CS"/>
</dbReference>
<comment type="subunit">
    <text evidence="5">Monomer.</text>
</comment>
<dbReference type="KEGG" id="mcos:GM418_24355"/>
<dbReference type="InterPro" id="IPR006101">
    <property type="entry name" value="Glyco_hydro_2"/>
</dbReference>
<evidence type="ECO:0000256" key="11">
    <source>
        <dbReference type="ARBA" id="ARBA00032230"/>
    </source>
</evidence>
<dbReference type="Pfam" id="PF00703">
    <property type="entry name" value="Glyco_hydro_2"/>
    <property type="match status" value="1"/>
</dbReference>
<dbReference type="EMBL" id="CP046401">
    <property type="protein sequence ID" value="QGY46677.1"/>
    <property type="molecule type" value="Genomic_DNA"/>
</dbReference>
<dbReference type="PROSITE" id="PS00719">
    <property type="entry name" value="GLYCOSYL_HYDROL_F2_1"/>
    <property type="match status" value="1"/>
</dbReference>
<dbReference type="InterPro" id="IPR014718">
    <property type="entry name" value="GH-type_carb-bd"/>
</dbReference>
<keyword evidence="13" id="KW-0732">Signal</keyword>
<dbReference type="FunFam" id="3.20.20.80:FF:000018">
    <property type="entry name" value="Beta-galactosidase"/>
    <property type="match status" value="1"/>
</dbReference>
<gene>
    <name evidence="15" type="ORF">GM418_24355</name>
</gene>
<dbReference type="PANTHER" id="PTHR46323">
    <property type="entry name" value="BETA-GALACTOSIDASE"/>
    <property type="match status" value="1"/>
</dbReference>
<dbReference type="InterPro" id="IPR013783">
    <property type="entry name" value="Ig-like_fold"/>
</dbReference>
<dbReference type="SUPFAM" id="SSF51445">
    <property type="entry name" value="(Trans)glycosidases"/>
    <property type="match status" value="1"/>
</dbReference>
<dbReference type="InterPro" id="IPR050347">
    <property type="entry name" value="Bact_Beta-galactosidase"/>
</dbReference>
<evidence type="ECO:0000256" key="9">
    <source>
        <dbReference type="ARBA" id="ARBA00022837"/>
    </source>
</evidence>
<evidence type="ECO:0000313" key="15">
    <source>
        <dbReference type="EMBL" id="QGY46677.1"/>
    </source>
</evidence>
<evidence type="ECO:0000256" key="6">
    <source>
        <dbReference type="ARBA" id="ARBA00012756"/>
    </source>
</evidence>
<comment type="catalytic activity">
    <reaction evidence="1 12">
        <text>Hydrolysis of terminal non-reducing beta-D-galactose residues in beta-D-galactosides.</text>
        <dbReference type="EC" id="3.2.1.23"/>
    </reaction>
</comment>
<dbReference type="InterPro" id="IPR011013">
    <property type="entry name" value="Gal_mutarotase_sf_dom"/>
</dbReference>
<dbReference type="InterPro" id="IPR006103">
    <property type="entry name" value="Glyco_hydro_2_cat"/>
</dbReference>
<evidence type="ECO:0000259" key="14">
    <source>
        <dbReference type="SMART" id="SM01038"/>
    </source>
</evidence>
<evidence type="ECO:0000256" key="10">
    <source>
        <dbReference type="ARBA" id="ARBA00023295"/>
    </source>
</evidence>
<evidence type="ECO:0000256" key="5">
    <source>
        <dbReference type="ARBA" id="ARBA00011245"/>
    </source>
</evidence>
<dbReference type="SUPFAM" id="SSF49303">
    <property type="entry name" value="beta-Galactosidase/glucuronidase domain"/>
    <property type="match status" value="2"/>
</dbReference>
<dbReference type="AlphaFoldDB" id="A0A6I6K2E4"/>
<dbReference type="Gene3D" id="2.70.98.10">
    <property type="match status" value="1"/>
</dbReference>
<dbReference type="GO" id="GO:0004565">
    <property type="term" value="F:beta-galactosidase activity"/>
    <property type="evidence" value="ECO:0007669"/>
    <property type="project" value="UniProtKB-EC"/>
</dbReference>
<feature type="signal peptide" evidence="13">
    <location>
        <begin position="1"/>
        <end position="21"/>
    </location>
</feature>
<comment type="similarity">
    <text evidence="4 12">Belongs to the glycosyl hydrolase 2 family.</text>
</comment>
<sequence length="1073" mass="122453">MKSIFLLLTGIFLVTSLNAQHDWENEQIIGINKESAHNYFVPFKNLKEATSDVLVASPYVVDLNGKWKFNWVKHPDLRPTDFYKPDFDISYWDEIDVPSNWQTRGYGVPIYTNIRYPFTKNPPKVMDPAPENFTAHSNPNPVGSYRRTFEIPAEWDGREVLIHFAGVKSAFYIWVNGRKVGYSQGSMTPAEFDITQYLVEGENILAVEVYRWSDGSYLEDQDFWRLSGIYRDVFLYSVPKLHLWDFGLKSTFNDDMTEAKVDISMKFRNFGSRGSASCDIYLAKFGKIPEEQDKVATVSAQNVSSKKLSEISEKITVNNPKLWSAEEPNLYQIFFVLKDASGKVTEVLSNHYGFRKIEIKDQQVWVNGKSVLFKGVNRHEHDPFNGRYVGLDMMIRDIELFKQFNINTVRTCHYPDHPDFYKLCDIYGIYVIDEANVESHGMGYGEESLGHDVRWQKAHVDRVVSMVERDKNHPSIIIWSLGNEAGPGVNFAACADAIKERDTERPVHYERYNEVADIESVMYPSVEWLDETGAKDNPKPFIMCEYAHAMGNAVGNLKEYWDVIENHKRLIGGCIWDWVDQGLAKPVPGKEGEYFFAYGGDYNDFPNDGNFCINGLTTPDRQITPKMEEVKKVYQYVGFEPVDLLNGKIKITNKYQFYNLSAFNLAYQLECDGKVIQANGMHSFDLAPGDSKTVTIPIKKPEPNPGSEYFLKVLFSTKTDEIWAKQGHTVAWEQFKMPYMVPAVAAATEELPQVKVTEDDFDITVSGKYFDLVFGKEIGTITDLSYYNQKLLTSEKEIHRSFRRRNEPPAPPTITYNAVGGPMLNIFRAPVDNDRAFSRFWMNEELWNLSTEVQSISVENINSSTVEIKVEAKSSAPKGFSVLTNTTFTVYGNGFIDVKSTFTPDETEWPLPKLGYIINLPEGFENVEYFGAGPFENYVDRKHAAAISKYETTVDDMFVPYVRTQDCGNRSDVRWVTVTDRTGKGIMIKAKNVMDFSALHYTPVDLDKANHPYELIKRKETILSIDVAHNGLGGASCGPPPMDRYLLKTEKTEFNYSIRPYMPLLGNTAELAK</sequence>
<dbReference type="Gene3D" id="2.60.120.260">
    <property type="entry name" value="Galactose-binding domain-like"/>
    <property type="match status" value="1"/>
</dbReference>
<dbReference type="SUPFAM" id="SSF74650">
    <property type="entry name" value="Galactose mutarotase-like"/>
    <property type="match status" value="1"/>
</dbReference>
<dbReference type="Pfam" id="PF02929">
    <property type="entry name" value="Bgal_small_N"/>
    <property type="match status" value="1"/>
</dbReference>
<dbReference type="PROSITE" id="PS00608">
    <property type="entry name" value="GLYCOSYL_HYDROL_F2_2"/>
    <property type="match status" value="1"/>
</dbReference>
<dbReference type="InterPro" id="IPR004199">
    <property type="entry name" value="B-gal_small/dom_5"/>
</dbReference>
<comment type="cofactor">
    <cofactor evidence="2">
        <name>Ca(2+)</name>
        <dbReference type="ChEBI" id="CHEBI:29108"/>
    </cofactor>
</comment>
<dbReference type="Proteomes" id="UP000428260">
    <property type="component" value="Chromosome"/>
</dbReference>
<dbReference type="Gene3D" id="2.60.40.10">
    <property type="entry name" value="Immunoglobulins"/>
    <property type="match status" value="2"/>
</dbReference>
<accession>A0A6I6K2E4</accession>
<comment type="cofactor">
    <cofactor evidence="3">
        <name>Na(+)</name>
        <dbReference type="ChEBI" id="CHEBI:29101"/>
    </cofactor>
</comment>
<dbReference type="InterPro" id="IPR023232">
    <property type="entry name" value="Glyco_hydro_2_AS"/>
</dbReference>
<dbReference type="Gene3D" id="3.20.20.80">
    <property type="entry name" value="Glycosidases"/>
    <property type="match status" value="1"/>
</dbReference>
<feature type="chain" id="PRO_5026219192" description="Beta-galactosidase" evidence="13">
    <location>
        <begin position="22"/>
        <end position="1073"/>
    </location>
</feature>
<protein>
    <recommendedName>
        <fullName evidence="7 12">Beta-galactosidase</fullName>
        <ecNumber evidence="6 12">3.2.1.23</ecNumber>
    </recommendedName>
    <alternativeName>
        <fullName evidence="11 12">Lactase</fullName>
    </alternativeName>
</protein>
<dbReference type="InterPro" id="IPR036156">
    <property type="entry name" value="Beta-gal/glucu_dom_sf"/>
</dbReference>
<dbReference type="Pfam" id="PF02837">
    <property type="entry name" value="Glyco_hydro_2_N"/>
    <property type="match status" value="1"/>
</dbReference>
<proteinExistence type="inferred from homology"/>
<dbReference type="GO" id="GO:0030246">
    <property type="term" value="F:carbohydrate binding"/>
    <property type="evidence" value="ECO:0007669"/>
    <property type="project" value="InterPro"/>
</dbReference>
<evidence type="ECO:0000313" key="16">
    <source>
        <dbReference type="Proteomes" id="UP000428260"/>
    </source>
</evidence>
<evidence type="ECO:0000256" key="13">
    <source>
        <dbReference type="SAM" id="SignalP"/>
    </source>
</evidence>
<dbReference type="SMART" id="SM01038">
    <property type="entry name" value="Bgal_small_N"/>
    <property type="match status" value="1"/>
</dbReference>
<dbReference type="RefSeq" id="WP_158869805.1">
    <property type="nucleotide sequence ID" value="NZ_CP046401.1"/>
</dbReference>
<reference evidence="15 16" key="1">
    <citation type="submission" date="2019-11" db="EMBL/GenBank/DDBJ databases">
        <authorList>
            <person name="Zheng R.K."/>
            <person name="Sun C.M."/>
        </authorList>
    </citation>
    <scope>NUCLEOTIDE SEQUENCE [LARGE SCALE GENOMIC DNA]</scope>
    <source>
        <strain evidence="15 16">WC007</strain>
    </source>
</reference>
<evidence type="ECO:0000256" key="3">
    <source>
        <dbReference type="ARBA" id="ARBA00001959"/>
    </source>
</evidence>
<dbReference type="GO" id="GO:0005990">
    <property type="term" value="P:lactose catabolic process"/>
    <property type="evidence" value="ECO:0007669"/>
    <property type="project" value="TreeGrafter"/>
</dbReference>
<dbReference type="SUPFAM" id="SSF49785">
    <property type="entry name" value="Galactose-binding domain-like"/>
    <property type="match status" value="1"/>
</dbReference>
<keyword evidence="9" id="KW-0106">Calcium</keyword>
<evidence type="ECO:0000256" key="2">
    <source>
        <dbReference type="ARBA" id="ARBA00001913"/>
    </source>
</evidence>
<dbReference type="PANTHER" id="PTHR46323:SF2">
    <property type="entry name" value="BETA-GALACTOSIDASE"/>
    <property type="match status" value="1"/>
</dbReference>
<keyword evidence="8 12" id="KW-0378">Hydrolase</keyword>
<evidence type="ECO:0000256" key="1">
    <source>
        <dbReference type="ARBA" id="ARBA00001412"/>
    </source>
</evidence>
<keyword evidence="10 12" id="KW-0326">Glycosidase</keyword>
<dbReference type="InterPro" id="IPR008979">
    <property type="entry name" value="Galactose-bd-like_sf"/>
</dbReference>
<name>A0A6I6K2E4_9BACT</name>
<keyword evidence="16" id="KW-1185">Reference proteome</keyword>
<dbReference type="InterPro" id="IPR006104">
    <property type="entry name" value="Glyco_hydro_2_N"/>
</dbReference>
<feature type="domain" description="Beta galactosidase small chain/" evidence="14">
    <location>
        <begin position="764"/>
        <end position="1059"/>
    </location>
</feature>
<dbReference type="GO" id="GO:0009341">
    <property type="term" value="C:beta-galactosidase complex"/>
    <property type="evidence" value="ECO:0007669"/>
    <property type="project" value="InterPro"/>
</dbReference>
<dbReference type="Pfam" id="PF02836">
    <property type="entry name" value="Glyco_hydro_2_C"/>
    <property type="match status" value="1"/>
</dbReference>
<evidence type="ECO:0000256" key="4">
    <source>
        <dbReference type="ARBA" id="ARBA00007401"/>
    </source>
</evidence>
<evidence type="ECO:0000256" key="7">
    <source>
        <dbReference type="ARBA" id="ARBA00013303"/>
    </source>
</evidence>
<evidence type="ECO:0000256" key="8">
    <source>
        <dbReference type="ARBA" id="ARBA00022801"/>
    </source>
</evidence>
<dbReference type="InterPro" id="IPR017853">
    <property type="entry name" value="GH"/>
</dbReference>
<dbReference type="InterPro" id="IPR032312">
    <property type="entry name" value="LacZ_4"/>
</dbReference>
<dbReference type="EC" id="3.2.1.23" evidence="6 12"/>
<evidence type="ECO:0000256" key="12">
    <source>
        <dbReference type="RuleBase" id="RU361154"/>
    </source>
</evidence>
<organism evidence="15 16">
    <name type="scientific">Maribellus comscasis</name>
    <dbReference type="NCBI Taxonomy" id="2681766"/>
    <lineage>
        <taxon>Bacteria</taxon>
        <taxon>Pseudomonadati</taxon>
        <taxon>Bacteroidota</taxon>
        <taxon>Bacteroidia</taxon>
        <taxon>Marinilabiliales</taxon>
        <taxon>Prolixibacteraceae</taxon>
        <taxon>Maribellus</taxon>
    </lineage>
</organism>